<keyword evidence="6" id="KW-0539">Nucleus</keyword>
<dbReference type="SMART" id="SM00906">
    <property type="entry name" value="Fungal_trans"/>
    <property type="match status" value="1"/>
</dbReference>
<evidence type="ECO:0000256" key="4">
    <source>
        <dbReference type="ARBA" id="ARBA00023125"/>
    </source>
</evidence>
<dbReference type="SUPFAM" id="SSF57701">
    <property type="entry name" value="Zn2/Cys6 DNA-binding domain"/>
    <property type="match status" value="1"/>
</dbReference>
<dbReference type="GO" id="GO:0006351">
    <property type="term" value="P:DNA-templated transcription"/>
    <property type="evidence" value="ECO:0007669"/>
    <property type="project" value="InterPro"/>
</dbReference>
<name>A0A317V8V8_9EURO</name>
<dbReference type="Pfam" id="PF04082">
    <property type="entry name" value="Fungal_trans"/>
    <property type="match status" value="1"/>
</dbReference>
<accession>A0A317V8V8</accession>
<evidence type="ECO:0000256" key="7">
    <source>
        <dbReference type="SAM" id="MobiDB-lite"/>
    </source>
</evidence>
<feature type="domain" description="Zn(2)-C6 fungal-type" evidence="8">
    <location>
        <begin position="22"/>
        <end position="53"/>
    </location>
</feature>
<evidence type="ECO:0000256" key="3">
    <source>
        <dbReference type="ARBA" id="ARBA00023015"/>
    </source>
</evidence>
<dbReference type="PANTHER" id="PTHR31944:SF131">
    <property type="entry name" value="HEME-RESPONSIVE ZINC FINGER TRANSCRIPTION FACTOR HAP1"/>
    <property type="match status" value="1"/>
</dbReference>
<protein>
    <recommendedName>
        <fullName evidence="8">Zn(2)-C6 fungal-type domain-containing protein</fullName>
    </recommendedName>
</protein>
<dbReference type="OrthoDB" id="5414787at2759"/>
<evidence type="ECO:0000256" key="6">
    <source>
        <dbReference type="ARBA" id="ARBA00023242"/>
    </source>
</evidence>
<evidence type="ECO:0000256" key="2">
    <source>
        <dbReference type="ARBA" id="ARBA00022833"/>
    </source>
</evidence>
<feature type="region of interest" description="Disordered" evidence="7">
    <location>
        <begin position="145"/>
        <end position="169"/>
    </location>
</feature>
<dbReference type="PANTHER" id="PTHR31944">
    <property type="entry name" value="HEME-RESPONSIVE ZINC FINGER TRANSCRIPTION FACTOR HAP1"/>
    <property type="match status" value="1"/>
</dbReference>
<dbReference type="AlphaFoldDB" id="A0A317V8V8"/>
<feature type="region of interest" description="Disordered" evidence="7">
    <location>
        <begin position="64"/>
        <end position="114"/>
    </location>
</feature>
<dbReference type="GeneID" id="37114897"/>
<dbReference type="RefSeq" id="XP_025462698.1">
    <property type="nucleotide sequence ID" value="XM_025612754.1"/>
</dbReference>
<feature type="compositionally biased region" description="Polar residues" evidence="7">
    <location>
        <begin position="756"/>
        <end position="775"/>
    </location>
</feature>
<dbReference type="EMBL" id="MSFK01000038">
    <property type="protein sequence ID" value="PWY70804.1"/>
    <property type="molecule type" value="Genomic_DNA"/>
</dbReference>
<dbReference type="GO" id="GO:0000978">
    <property type="term" value="F:RNA polymerase II cis-regulatory region sequence-specific DNA binding"/>
    <property type="evidence" value="ECO:0007669"/>
    <property type="project" value="TreeGrafter"/>
</dbReference>
<dbReference type="Pfam" id="PF00172">
    <property type="entry name" value="Zn_clus"/>
    <property type="match status" value="1"/>
</dbReference>
<keyword evidence="4" id="KW-0238">DNA-binding</keyword>
<dbReference type="PROSITE" id="PS50048">
    <property type="entry name" value="ZN2_CY6_FUNGAL_2"/>
    <property type="match status" value="1"/>
</dbReference>
<gene>
    <name evidence="9" type="ORF">BO94DRAFT_539687</name>
</gene>
<evidence type="ECO:0000313" key="10">
    <source>
        <dbReference type="Proteomes" id="UP000246702"/>
    </source>
</evidence>
<dbReference type="Gene3D" id="4.10.240.10">
    <property type="entry name" value="Zn(2)-C6 fungal-type DNA-binding domain"/>
    <property type="match status" value="1"/>
</dbReference>
<keyword evidence="3" id="KW-0805">Transcription regulation</keyword>
<evidence type="ECO:0000259" key="8">
    <source>
        <dbReference type="PROSITE" id="PS50048"/>
    </source>
</evidence>
<dbReference type="STRING" id="1450535.A0A317V8V8"/>
<dbReference type="InterPro" id="IPR007219">
    <property type="entry name" value="XnlR_reg_dom"/>
</dbReference>
<dbReference type="GO" id="GO:0001228">
    <property type="term" value="F:DNA-binding transcription activator activity, RNA polymerase II-specific"/>
    <property type="evidence" value="ECO:0007669"/>
    <property type="project" value="TreeGrafter"/>
</dbReference>
<dbReference type="CDD" id="cd12148">
    <property type="entry name" value="fungal_TF_MHR"/>
    <property type="match status" value="1"/>
</dbReference>
<reference evidence="9 10" key="1">
    <citation type="submission" date="2016-12" db="EMBL/GenBank/DDBJ databases">
        <title>The genomes of Aspergillus section Nigri reveals drivers in fungal speciation.</title>
        <authorList>
            <consortium name="DOE Joint Genome Institute"/>
            <person name="Vesth T.C."/>
            <person name="Nybo J."/>
            <person name="Theobald S."/>
            <person name="Brandl J."/>
            <person name="Frisvad J.C."/>
            <person name="Nielsen K.F."/>
            <person name="Lyhne E.K."/>
            <person name="Kogle M.E."/>
            <person name="Kuo A."/>
            <person name="Riley R."/>
            <person name="Clum A."/>
            <person name="Nolan M."/>
            <person name="Lipzen A."/>
            <person name="Salamov A."/>
            <person name="Henrissat B."/>
            <person name="Wiebenga A."/>
            <person name="De Vries R.P."/>
            <person name="Grigoriev I.V."/>
            <person name="Mortensen U.H."/>
            <person name="Andersen M.R."/>
            <person name="Baker S.E."/>
        </authorList>
    </citation>
    <scope>NUCLEOTIDE SEQUENCE [LARGE SCALE GENOMIC DNA]</scope>
    <source>
        <strain evidence="9 10">CBS 115572</strain>
    </source>
</reference>
<evidence type="ECO:0000256" key="5">
    <source>
        <dbReference type="ARBA" id="ARBA00023163"/>
    </source>
</evidence>
<evidence type="ECO:0000256" key="1">
    <source>
        <dbReference type="ARBA" id="ARBA00022723"/>
    </source>
</evidence>
<keyword evidence="1" id="KW-0479">Metal-binding</keyword>
<keyword evidence="2" id="KW-0862">Zinc</keyword>
<evidence type="ECO:0000313" key="9">
    <source>
        <dbReference type="EMBL" id="PWY70804.1"/>
    </source>
</evidence>
<dbReference type="InterPro" id="IPR001138">
    <property type="entry name" value="Zn2Cys6_DnaBD"/>
</dbReference>
<dbReference type="CDD" id="cd00067">
    <property type="entry name" value="GAL4"/>
    <property type="match status" value="1"/>
</dbReference>
<keyword evidence="5" id="KW-0804">Transcription</keyword>
<dbReference type="GO" id="GO:0008270">
    <property type="term" value="F:zinc ion binding"/>
    <property type="evidence" value="ECO:0007669"/>
    <property type="project" value="InterPro"/>
</dbReference>
<feature type="compositionally biased region" description="Low complexity" evidence="7">
    <location>
        <begin position="92"/>
        <end position="112"/>
    </location>
</feature>
<dbReference type="SMART" id="SM00066">
    <property type="entry name" value="GAL4"/>
    <property type="match status" value="1"/>
</dbReference>
<proteinExistence type="predicted"/>
<feature type="region of interest" description="Disordered" evidence="7">
    <location>
        <begin position="756"/>
        <end position="785"/>
    </location>
</feature>
<comment type="caution">
    <text evidence="9">The sequence shown here is derived from an EMBL/GenBank/DDBJ whole genome shotgun (WGS) entry which is preliminary data.</text>
</comment>
<dbReference type="InterPro" id="IPR051430">
    <property type="entry name" value="Fungal_TF_Env_Response"/>
</dbReference>
<organism evidence="9 10">
    <name type="scientific">Aspergillus sclerotioniger CBS 115572</name>
    <dbReference type="NCBI Taxonomy" id="1450535"/>
    <lineage>
        <taxon>Eukaryota</taxon>
        <taxon>Fungi</taxon>
        <taxon>Dikarya</taxon>
        <taxon>Ascomycota</taxon>
        <taxon>Pezizomycotina</taxon>
        <taxon>Eurotiomycetes</taxon>
        <taxon>Eurotiomycetidae</taxon>
        <taxon>Eurotiales</taxon>
        <taxon>Aspergillaceae</taxon>
        <taxon>Aspergillus</taxon>
        <taxon>Aspergillus subgen. Circumdati</taxon>
    </lineage>
</organism>
<sequence length="819" mass="91326">MNSTDHVGDGSLTRKRPRPVVSCLRCRKKKLKCDRLLPCENCSRAGCPTDCVFHSDGMVDGLPDLPGAKRVQLDPSPFPPLSSDSRADPVARPRSGPSGPSGRPGQSGQSGQSGIGLLEDFQQRLAYIEEYLALKPLSHAYSGPLRDIPGSSPTRSATPRGAHAPPYPGTLVVKGTRSRYHGQNNRTSLLHQFAEAREFIQRCTRDPSILNLAKEVQFLQSKSKLPTSSPDSMPDLDYSPELLQMQASLPPKAVCDRLVNLYTTNFERTLRMLHVPTFLRQYADFWATSSQDNDPSATFLPQLTAVLAAALPLEVPNFRLEFASAWEYLQTPAVNLVRVWLNKLGRKQRTELVSLQIDALVILARRLRLVSQEELWRATGTLVRSAMVVGLHLDLAENTQLSAFQKEVRRRLWITIVEMDLQTSIASGMPVTIPDLNFDPLIPSNLNDVDFDDTTTALPPAKPLHEWTDTLAQVTLASSLPQRIRAMSLVRTSSPGLDLTEIVKQGRRIEECLRQIPAPLKLDPAPIHGETPGPALLLNRVLLDVYMRRPLLCLYRPIVMGNSRQDQLFFEIEQACLESSLVVLSYQDYFDPNVAYLDMFKSTPYWDVYQLFCKNDIPWAALSVCGYMKLSSQQHSAETPMASPAVYSPHMPTATHTKASLMRVVENTLDGLTRTIGETGSNIKDVLLLAVVLQSVRARGSAEVKERWMQQGAAKALSACRQHLLPTVAQESFAFNLGDFTQMVCRLHLNFDEPTNGCSSTRRNPSSPPQRTQATRPGHSRHCRNSWRSRRIWRPSSTISGGIHFLWKMSRLRGICSVA</sequence>
<dbReference type="PROSITE" id="PS00463">
    <property type="entry name" value="ZN2_CY6_FUNGAL_1"/>
    <property type="match status" value="1"/>
</dbReference>
<keyword evidence="10" id="KW-1185">Reference proteome</keyword>
<dbReference type="Proteomes" id="UP000246702">
    <property type="component" value="Unassembled WGS sequence"/>
</dbReference>
<dbReference type="InterPro" id="IPR036864">
    <property type="entry name" value="Zn2-C6_fun-type_DNA-bd_sf"/>
</dbReference>
<dbReference type="GO" id="GO:0005634">
    <property type="term" value="C:nucleus"/>
    <property type="evidence" value="ECO:0007669"/>
    <property type="project" value="TreeGrafter"/>
</dbReference>